<evidence type="ECO:0000259" key="3">
    <source>
        <dbReference type="PROSITE" id="PS50004"/>
    </source>
</evidence>
<dbReference type="PANTHER" id="PTHR10024:SF383">
    <property type="entry name" value="C2 DOMAIN-CONTAINING PROTEIN"/>
    <property type="match status" value="1"/>
</dbReference>
<dbReference type="Proteomes" id="UP000215902">
    <property type="component" value="Unassembled WGS sequence"/>
</dbReference>
<dbReference type="Gene3D" id="2.60.40.150">
    <property type="entry name" value="C2 domain"/>
    <property type="match status" value="2"/>
</dbReference>
<organism evidence="4 5">
    <name type="scientific">Macrostomum lignano</name>
    <dbReference type="NCBI Taxonomy" id="282301"/>
    <lineage>
        <taxon>Eukaryota</taxon>
        <taxon>Metazoa</taxon>
        <taxon>Spiralia</taxon>
        <taxon>Lophotrochozoa</taxon>
        <taxon>Platyhelminthes</taxon>
        <taxon>Rhabditophora</taxon>
        <taxon>Macrostomorpha</taxon>
        <taxon>Macrostomida</taxon>
        <taxon>Macrostomidae</taxon>
        <taxon>Macrostomum</taxon>
    </lineage>
</organism>
<feature type="non-terminal residue" evidence="4">
    <location>
        <position position="1"/>
    </location>
</feature>
<dbReference type="InterPro" id="IPR000008">
    <property type="entry name" value="C2_dom"/>
</dbReference>
<name>A0A267EES5_9PLAT</name>
<dbReference type="SUPFAM" id="SSF49562">
    <property type="entry name" value="C2 domain (Calcium/lipid-binding domain, CaLB)"/>
    <property type="match status" value="2"/>
</dbReference>
<dbReference type="STRING" id="282301.A0A267EES5"/>
<evidence type="ECO:0000313" key="4">
    <source>
        <dbReference type="EMBL" id="PAA60018.1"/>
    </source>
</evidence>
<dbReference type="GO" id="GO:0005544">
    <property type="term" value="F:calcium-dependent phospholipid binding"/>
    <property type="evidence" value="ECO:0007669"/>
    <property type="project" value="TreeGrafter"/>
</dbReference>
<dbReference type="GO" id="GO:0001786">
    <property type="term" value="F:phosphatidylserine binding"/>
    <property type="evidence" value="ECO:0007669"/>
    <property type="project" value="TreeGrafter"/>
</dbReference>
<keyword evidence="5" id="KW-1185">Reference proteome</keyword>
<dbReference type="AlphaFoldDB" id="A0A267EES5"/>
<evidence type="ECO:0000256" key="1">
    <source>
        <dbReference type="ARBA" id="ARBA00022737"/>
    </source>
</evidence>
<dbReference type="Pfam" id="PF00168">
    <property type="entry name" value="C2"/>
    <property type="match status" value="2"/>
</dbReference>
<feature type="compositionally biased region" description="Basic residues" evidence="2">
    <location>
        <begin position="322"/>
        <end position="332"/>
    </location>
</feature>
<accession>A0A267EES5</accession>
<dbReference type="PRINTS" id="PR00360">
    <property type="entry name" value="C2DOMAIN"/>
</dbReference>
<sequence length="417" mass="45496">LPPSSSSPTFPRSAERDPGGSRVPSSTLTFSAAAAVDLSNSSLNSLTTAEAPEATTVAAAAAAASLEASPSRASVMSSASEAAGGSGGAGRVAFPNEFRRERRRASMQDAIDASKINADLYSKLYTQASTAIQSIQEETFGQLNFSLDFRDETGILTVRVIQAIELQPKDGSSGQMNPYCRVAVLPNRKSQTTTKIHKRTLNPEFEEEFIFELKQQDINWSVLEITVFDYDPCSLDDCLGQVKLPLAEVDLSEKQVMWKGICSMEKDPDPEHTVGDLMFSMSYLPSAKRLSVSIMKARNLREAHKDKPLSDALVRVTLSTQHGKKQKKKKTSTCKSPNGNPSWEEALTFTGISEEDLAGGYLELVVCHDGVLTSTEVSRVYLGPDTSGEEYQHWWNMVKSKGAAAQWHKLHPVGQQK</sequence>
<gene>
    <name evidence="4" type="ORF">BOX15_Mlig004388g1</name>
</gene>
<proteinExistence type="predicted"/>
<evidence type="ECO:0000256" key="2">
    <source>
        <dbReference type="SAM" id="MobiDB-lite"/>
    </source>
</evidence>
<feature type="region of interest" description="Disordered" evidence="2">
    <location>
        <begin position="319"/>
        <end position="340"/>
    </location>
</feature>
<dbReference type="GO" id="GO:0030276">
    <property type="term" value="F:clathrin binding"/>
    <property type="evidence" value="ECO:0007669"/>
    <property type="project" value="TreeGrafter"/>
</dbReference>
<dbReference type="PRINTS" id="PR00399">
    <property type="entry name" value="SYNAPTOTAGMN"/>
</dbReference>
<dbReference type="GO" id="GO:0000149">
    <property type="term" value="F:SNARE binding"/>
    <property type="evidence" value="ECO:0007669"/>
    <property type="project" value="TreeGrafter"/>
</dbReference>
<feature type="region of interest" description="Disordered" evidence="2">
    <location>
        <begin position="1"/>
        <end position="26"/>
    </location>
</feature>
<dbReference type="InterPro" id="IPR035892">
    <property type="entry name" value="C2_domain_sf"/>
</dbReference>
<dbReference type="InterPro" id="IPR001565">
    <property type="entry name" value="Synaptotagmin"/>
</dbReference>
<dbReference type="SMART" id="SM00239">
    <property type="entry name" value="C2"/>
    <property type="match status" value="2"/>
</dbReference>
<protein>
    <recommendedName>
        <fullName evidence="3">C2 domain-containing protein</fullName>
    </recommendedName>
</protein>
<dbReference type="OrthoDB" id="67700at2759"/>
<reference evidence="4 5" key="1">
    <citation type="submission" date="2017-06" db="EMBL/GenBank/DDBJ databases">
        <title>A platform for efficient transgenesis in Macrostomum lignano, a flatworm model organism for stem cell research.</title>
        <authorList>
            <person name="Berezikov E."/>
        </authorList>
    </citation>
    <scope>NUCLEOTIDE SEQUENCE [LARGE SCALE GENOMIC DNA]</scope>
    <source>
        <strain evidence="4">DV1</strain>
        <tissue evidence="4">Whole organism</tissue>
    </source>
</reference>
<feature type="domain" description="C2" evidence="3">
    <location>
        <begin position="139"/>
        <end position="259"/>
    </location>
</feature>
<comment type="caution">
    <text evidence="4">The sequence shown here is derived from an EMBL/GenBank/DDBJ whole genome shotgun (WGS) entry which is preliminary data.</text>
</comment>
<feature type="domain" description="C2" evidence="3">
    <location>
        <begin position="273"/>
        <end position="408"/>
    </location>
</feature>
<dbReference type="EMBL" id="NIVC01002203">
    <property type="protein sequence ID" value="PAA60018.1"/>
    <property type="molecule type" value="Genomic_DNA"/>
</dbReference>
<keyword evidence="1" id="KW-0677">Repeat</keyword>
<dbReference type="GO" id="GO:0017156">
    <property type="term" value="P:calcium-ion regulated exocytosis"/>
    <property type="evidence" value="ECO:0007669"/>
    <property type="project" value="TreeGrafter"/>
</dbReference>
<dbReference type="GO" id="GO:0005509">
    <property type="term" value="F:calcium ion binding"/>
    <property type="evidence" value="ECO:0007669"/>
    <property type="project" value="TreeGrafter"/>
</dbReference>
<evidence type="ECO:0000313" key="5">
    <source>
        <dbReference type="Proteomes" id="UP000215902"/>
    </source>
</evidence>
<dbReference type="CDD" id="cd00276">
    <property type="entry name" value="C2B_Synaptotagmin"/>
    <property type="match status" value="1"/>
</dbReference>
<dbReference type="GO" id="GO:0005886">
    <property type="term" value="C:plasma membrane"/>
    <property type="evidence" value="ECO:0007669"/>
    <property type="project" value="TreeGrafter"/>
</dbReference>
<dbReference type="PANTHER" id="PTHR10024">
    <property type="entry name" value="SYNAPTOTAGMIN"/>
    <property type="match status" value="1"/>
</dbReference>
<dbReference type="PROSITE" id="PS50004">
    <property type="entry name" value="C2"/>
    <property type="match status" value="2"/>
</dbReference>
<dbReference type="GO" id="GO:0070382">
    <property type="term" value="C:exocytic vesicle"/>
    <property type="evidence" value="ECO:0007669"/>
    <property type="project" value="TreeGrafter"/>
</dbReference>